<evidence type="ECO:0000313" key="6">
    <source>
        <dbReference type="Proteomes" id="UP001202328"/>
    </source>
</evidence>
<dbReference type="InterPro" id="IPR050886">
    <property type="entry name" value="RNA-binding_reg"/>
</dbReference>
<dbReference type="PANTHER" id="PTHR48024">
    <property type="entry name" value="GEO13361P1-RELATED"/>
    <property type="match status" value="1"/>
</dbReference>
<reference evidence="5" key="1">
    <citation type="submission" date="2022-04" db="EMBL/GenBank/DDBJ databases">
        <title>A functionally conserved STORR gene fusion in Papaver species that diverged 16.8 million years ago.</title>
        <authorList>
            <person name="Catania T."/>
        </authorList>
    </citation>
    <scope>NUCLEOTIDE SEQUENCE</scope>
    <source>
        <strain evidence="5">S-188037</strain>
    </source>
</reference>
<gene>
    <name evidence="5" type="ORF">MKW98_026084</name>
</gene>
<organism evidence="5 6">
    <name type="scientific">Papaver atlanticum</name>
    <dbReference type="NCBI Taxonomy" id="357466"/>
    <lineage>
        <taxon>Eukaryota</taxon>
        <taxon>Viridiplantae</taxon>
        <taxon>Streptophyta</taxon>
        <taxon>Embryophyta</taxon>
        <taxon>Tracheophyta</taxon>
        <taxon>Spermatophyta</taxon>
        <taxon>Magnoliopsida</taxon>
        <taxon>Ranunculales</taxon>
        <taxon>Papaveraceae</taxon>
        <taxon>Papaveroideae</taxon>
        <taxon>Papaver</taxon>
    </lineage>
</organism>
<evidence type="ECO:0000256" key="2">
    <source>
        <dbReference type="PROSITE-ProRule" id="PRU00176"/>
    </source>
</evidence>
<protein>
    <recommendedName>
        <fullName evidence="4">RRM domain-containing protein</fullName>
    </recommendedName>
</protein>
<keyword evidence="6" id="KW-1185">Reference proteome</keyword>
<dbReference type="PANTHER" id="PTHR48024:SF9">
    <property type="entry name" value="UBP1-ASSOCIATED PROTEINS 1A-RELATED"/>
    <property type="match status" value="1"/>
</dbReference>
<dbReference type="GO" id="GO:0003723">
    <property type="term" value="F:RNA binding"/>
    <property type="evidence" value="ECO:0007669"/>
    <property type="project" value="UniProtKB-UniRule"/>
</dbReference>
<dbReference type="InterPro" id="IPR000504">
    <property type="entry name" value="RRM_dom"/>
</dbReference>
<evidence type="ECO:0000313" key="5">
    <source>
        <dbReference type="EMBL" id="KAI3842294.1"/>
    </source>
</evidence>
<comment type="caution">
    <text evidence="5">The sequence shown here is derived from an EMBL/GenBank/DDBJ whole genome shotgun (WGS) entry which is preliminary data.</text>
</comment>
<name>A0AAD4X4Q8_9MAGN</name>
<accession>A0AAD4X4Q8</accession>
<dbReference type="Pfam" id="PF00076">
    <property type="entry name" value="RRM_1"/>
    <property type="match status" value="1"/>
</dbReference>
<feature type="region of interest" description="Disordered" evidence="3">
    <location>
        <begin position="1"/>
        <end position="36"/>
    </location>
</feature>
<dbReference type="SMART" id="SM00360">
    <property type="entry name" value="RRM"/>
    <property type="match status" value="1"/>
</dbReference>
<keyword evidence="1 2" id="KW-0694">RNA-binding</keyword>
<dbReference type="Gene3D" id="3.30.70.330">
    <property type="match status" value="1"/>
</dbReference>
<dbReference type="AlphaFoldDB" id="A0AAD4X4Q8"/>
<dbReference type="InterPro" id="IPR012677">
    <property type="entry name" value="Nucleotide-bd_a/b_plait_sf"/>
</dbReference>
<sequence length="374" mass="42105">MIYALEPEEELEETEEEEEKETEEKTEEEEEEEDITKLLEPFSKKQLIDIICSISTENREIIQEIRKSADQNPSHCELFVHGLDWETTSDQFKQIFSTYGDIMQCRIVGFILYKHRKSVSKALKEPLKKIGNRIAMCHLSSNQQKRRKIFVGNYGEIEEGPCGFDFYTGKLKGYAMFIYKTVQGARRAVEEPIKRFDGYILHCQMATDQRQKFGLGLGGFSPYTGLSAGFNTQNGFTQPYVQGTFSGVAQPYVQGIFNGAAQPYGQGTQHAPALFAAGGQNPYAIMNPAFTGFSPASMSPTTSQQGIPGAFGMGNPVCQDPQSHEPNSPSGVGPAERRLLSEETRFVYHICCLYVFSFSHCSLKIMYSVFTFWF</sequence>
<dbReference type="EMBL" id="JAJJMB010017069">
    <property type="protein sequence ID" value="KAI3842294.1"/>
    <property type="molecule type" value="Genomic_DNA"/>
</dbReference>
<feature type="domain" description="RRM" evidence="4">
    <location>
        <begin position="76"/>
        <end position="156"/>
    </location>
</feature>
<dbReference type="GO" id="GO:0005634">
    <property type="term" value="C:nucleus"/>
    <property type="evidence" value="ECO:0007669"/>
    <property type="project" value="TreeGrafter"/>
</dbReference>
<evidence type="ECO:0000259" key="4">
    <source>
        <dbReference type="PROSITE" id="PS50102"/>
    </source>
</evidence>
<dbReference type="SUPFAM" id="SSF54928">
    <property type="entry name" value="RNA-binding domain, RBD"/>
    <property type="match status" value="2"/>
</dbReference>
<feature type="compositionally biased region" description="Polar residues" evidence="3">
    <location>
        <begin position="320"/>
        <end position="330"/>
    </location>
</feature>
<feature type="region of interest" description="Disordered" evidence="3">
    <location>
        <begin position="314"/>
        <end position="336"/>
    </location>
</feature>
<evidence type="ECO:0000256" key="3">
    <source>
        <dbReference type="SAM" id="MobiDB-lite"/>
    </source>
</evidence>
<evidence type="ECO:0000256" key="1">
    <source>
        <dbReference type="ARBA" id="ARBA00022884"/>
    </source>
</evidence>
<proteinExistence type="predicted"/>
<dbReference type="InterPro" id="IPR035979">
    <property type="entry name" value="RBD_domain_sf"/>
</dbReference>
<dbReference type="PROSITE" id="PS50102">
    <property type="entry name" value="RRM"/>
    <property type="match status" value="1"/>
</dbReference>
<dbReference type="Proteomes" id="UP001202328">
    <property type="component" value="Unassembled WGS sequence"/>
</dbReference>
<feature type="compositionally biased region" description="Acidic residues" evidence="3">
    <location>
        <begin position="1"/>
        <end position="34"/>
    </location>
</feature>